<feature type="transmembrane region" description="Helical" evidence="7">
    <location>
        <begin position="69"/>
        <end position="88"/>
    </location>
</feature>
<keyword evidence="2" id="KW-0813">Transport</keyword>
<feature type="transmembrane region" description="Helical" evidence="7">
    <location>
        <begin position="93"/>
        <end position="112"/>
    </location>
</feature>
<feature type="transmembrane region" description="Helical" evidence="7">
    <location>
        <begin position="26"/>
        <end position="49"/>
    </location>
</feature>
<evidence type="ECO:0000313" key="10">
    <source>
        <dbReference type="Proteomes" id="UP000535182"/>
    </source>
</evidence>
<proteinExistence type="predicted"/>
<keyword evidence="10" id="KW-1185">Reference proteome</keyword>
<feature type="transmembrane region" description="Helical" evidence="7">
    <location>
        <begin position="368"/>
        <end position="391"/>
    </location>
</feature>
<evidence type="ECO:0000256" key="1">
    <source>
        <dbReference type="ARBA" id="ARBA00004651"/>
    </source>
</evidence>
<evidence type="ECO:0000256" key="6">
    <source>
        <dbReference type="ARBA" id="ARBA00023136"/>
    </source>
</evidence>
<organism evidence="9 10">
    <name type="scientific">Tunturiibacter gelidiferens</name>
    <dbReference type="NCBI Taxonomy" id="3069689"/>
    <lineage>
        <taxon>Bacteria</taxon>
        <taxon>Pseudomonadati</taxon>
        <taxon>Acidobacteriota</taxon>
        <taxon>Terriglobia</taxon>
        <taxon>Terriglobales</taxon>
        <taxon>Acidobacteriaceae</taxon>
        <taxon>Tunturiibacter</taxon>
    </lineage>
</organism>
<protein>
    <submittedName>
        <fullName evidence="9">EmrB/QacA subfamily drug resistance transporter</fullName>
    </submittedName>
</protein>
<name>A0A9X0U6C9_9BACT</name>
<dbReference type="InterPro" id="IPR011701">
    <property type="entry name" value="MFS"/>
</dbReference>
<dbReference type="PANTHER" id="PTHR42718:SF42">
    <property type="entry name" value="EXPORT PROTEIN"/>
    <property type="match status" value="1"/>
</dbReference>
<evidence type="ECO:0000256" key="7">
    <source>
        <dbReference type="SAM" id="Phobius"/>
    </source>
</evidence>
<dbReference type="InterPro" id="IPR020846">
    <property type="entry name" value="MFS_dom"/>
</dbReference>
<gene>
    <name evidence="9" type="ORF">HDF14_003299</name>
</gene>
<feature type="transmembrane region" description="Helical" evidence="7">
    <location>
        <begin position="311"/>
        <end position="331"/>
    </location>
</feature>
<feature type="transmembrane region" description="Helical" evidence="7">
    <location>
        <begin position="480"/>
        <end position="505"/>
    </location>
</feature>
<dbReference type="Proteomes" id="UP000535182">
    <property type="component" value="Unassembled WGS sequence"/>
</dbReference>
<dbReference type="Pfam" id="PF07690">
    <property type="entry name" value="MFS_1"/>
    <property type="match status" value="1"/>
</dbReference>
<comment type="subcellular location">
    <subcellularLocation>
        <location evidence="1">Cell membrane</location>
        <topology evidence="1">Multi-pass membrane protein</topology>
    </subcellularLocation>
</comment>
<feature type="transmembrane region" description="Helical" evidence="7">
    <location>
        <begin position="343"/>
        <end position="362"/>
    </location>
</feature>
<accession>A0A9X0U6C9</accession>
<feature type="transmembrane region" description="Helical" evidence="7">
    <location>
        <begin position="151"/>
        <end position="174"/>
    </location>
</feature>
<keyword evidence="4 7" id="KW-0812">Transmembrane</keyword>
<dbReference type="NCBIfam" id="TIGR00711">
    <property type="entry name" value="efflux_EmrB"/>
    <property type="match status" value="1"/>
</dbReference>
<dbReference type="InterPro" id="IPR036259">
    <property type="entry name" value="MFS_trans_sf"/>
</dbReference>
<dbReference type="Gene3D" id="1.20.1250.20">
    <property type="entry name" value="MFS general substrate transporter like domains"/>
    <property type="match status" value="1"/>
</dbReference>
<evidence type="ECO:0000313" key="9">
    <source>
        <dbReference type="EMBL" id="MBB5329677.1"/>
    </source>
</evidence>
<feature type="transmembrane region" description="Helical" evidence="7">
    <location>
        <begin position="118"/>
        <end position="139"/>
    </location>
</feature>
<reference evidence="9 10" key="1">
    <citation type="submission" date="2020-08" db="EMBL/GenBank/DDBJ databases">
        <title>Genomic Encyclopedia of Type Strains, Phase IV (KMG-V): Genome sequencing to study the core and pangenomes of soil and plant-associated prokaryotes.</title>
        <authorList>
            <person name="Whitman W."/>
        </authorList>
    </citation>
    <scope>NUCLEOTIDE SEQUENCE [LARGE SCALE GENOMIC DNA]</scope>
    <source>
        <strain evidence="9 10">X5P2</strain>
    </source>
</reference>
<evidence type="ECO:0000256" key="3">
    <source>
        <dbReference type="ARBA" id="ARBA00022475"/>
    </source>
</evidence>
<feature type="transmembrane region" description="Helical" evidence="7">
    <location>
        <begin position="280"/>
        <end position="299"/>
    </location>
</feature>
<keyword evidence="3" id="KW-1003">Cell membrane</keyword>
<feature type="transmembrane region" description="Helical" evidence="7">
    <location>
        <begin position="412"/>
        <end position="434"/>
    </location>
</feature>
<dbReference type="InterPro" id="IPR004638">
    <property type="entry name" value="EmrB-like"/>
</dbReference>
<feature type="transmembrane region" description="Helical" evidence="7">
    <location>
        <begin position="213"/>
        <end position="236"/>
    </location>
</feature>
<dbReference type="SUPFAM" id="SSF103473">
    <property type="entry name" value="MFS general substrate transporter"/>
    <property type="match status" value="1"/>
</dbReference>
<dbReference type="PROSITE" id="PS50850">
    <property type="entry name" value="MFS"/>
    <property type="match status" value="1"/>
</dbReference>
<comment type="caution">
    <text evidence="9">The sequence shown here is derived from an EMBL/GenBank/DDBJ whole genome shotgun (WGS) entry which is preliminary data.</text>
</comment>
<evidence type="ECO:0000256" key="2">
    <source>
        <dbReference type="ARBA" id="ARBA00022448"/>
    </source>
</evidence>
<sequence>MPNLPCEEGAIRNMAQAPAQTRRGKWVLAATILGSSMVFIDGTAVNVALSALQRALNATVTDVQWVVEAYALFLAALLLVGGSLGDLYGRRKIFIIGVAIFAAASAWCGFASDIRALIVARGLQGVGGALLVPGSLALISSSFCEEERGRAIGTWSGFTAITMAVGPVLGGWLIDRLSWRWAFFINLPLAGLVVLISLARVPESRDGKMVQRLDGWGAVLATVGLCGVIFGLIEAGRGGERALVAGVVGVVALGLFFVVESRSEAPMLPLGLFRSRTFSGANLMTLFLYGALSGVLFFLPLNLIQVQHYSATEAGGALLPLILLVFILSRWSGGLVAKYGARLPLIVGPLIAGVGFGLLGRGGVGGSYWVTVFPAVIVLGLGMAVSVAPLTTTVMNSIDQSRAGVASGINNAVSRVAGLLAIAAMGLVFSTVFYGRLERGLDGLGLPAAERQGVEAQRAKLAAARSEDVRVQRLIGESFVGAYGVVLWIAVGLSVASSLSAAALIESKAKPQRVS</sequence>
<dbReference type="CDD" id="cd17321">
    <property type="entry name" value="MFS_MMR_MDR_like"/>
    <property type="match status" value="1"/>
</dbReference>
<feature type="transmembrane region" description="Helical" evidence="7">
    <location>
        <begin position="242"/>
        <end position="259"/>
    </location>
</feature>
<dbReference type="PANTHER" id="PTHR42718">
    <property type="entry name" value="MAJOR FACILITATOR SUPERFAMILY MULTIDRUG TRANSPORTER MFSC"/>
    <property type="match status" value="1"/>
</dbReference>
<dbReference type="Gene3D" id="1.20.1720.10">
    <property type="entry name" value="Multidrug resistance protein D"/>
    <property type="match status" value="1"/>
</dbReference>
<dbReference type="GO" id="GO:0005886">
    <property type="term" value="C:plasma membrane"/>
    <property type="evidence" value="ECO:0007669"/>
    <property type="project" value="UniProtKB-SubCell"/>
</dbReference>
<dbReference type="AlphaFoldDB" id="A0A9X0U6C9"/>
<keyword evidence="5 7" id="KW-1133">Transmembrane helix</keyword>
<dbReference type="GO" id="GO:0022857">
    <property type="term" value="F:transmembrane transporter activity"/>
    <property type="evidence" value="ECO:0007669"/>
    <property type="project" value="InterPro"/>
</dbReference>
<feature type="domain" description="Major facilitator superfamily (MFS) profile" evidence="8">
    <location>
        <begin position="27"/>
        <end position="509"/>
    </location>
</feature>
<dbReference type="RefSeq" id="WP_183978377.1">
    <property type="nucleotide sequence ID" value="NZ_JACHEB010000007.1"/>
</dbReference>
<feature type="transmembrane region" description="Helical" evidence="7">
    <location>
        <begin position="180"/>
        <end position="201"/>
    </location>
</feature>
<keyword evidence="6 7" id="KW-0472">Membrane</keyword>
<evidence type="ECO:0000256" key="4">
    <source>
        <dbReference type="ARBA" id="ARBA00022692"/>
    </source>
</evidence>
<evidence type="ECO:0000256" key="5">
    <source>
        <dbReference type="ARBA" id="ARBA00022989"/>
    </source>
</evidence>
<evidence type="ECO:0000259" key="8">
    <source>
        <dbReference type="PROSITE" id="PS50850"/>
    </source>
</evidence>
<dbReference type="EMBL" id="JACHEB010000007">
    <property type="protein sequence ID" value="MBB5329677.1"/>
    <property type="molecule type" value="Genomic_DNA"/>
</dbReference>